<dbReference type="GO" id="GO:0005980">
    <property type="term" value="P:glycogen catabolic process"/>
    <property type="evidence" value="ECO:0007669"/>
    <property type="project" value="InterPro"/>
</dbReference>
<dbReference type="EMBL" id="PVZS01000049">
    <property type="protein sequence ID" value="PSC02553.1"/>
    <property type="molecule type" value="Genomic_DNA"/>
</dbReference>
<keyword evidence="3" id="KW-0326">Glycosidase</keyword>
<dbReference type="Pfam" id="PF02922">
    <property type="entry name" value="CBM_48"/>
    <property type="match status" value="1"/>
</dbReference>
<dbReference type="SUPFAM" id="SSF81296">
    <property type="entry name" value="E set domains"/>
    <property type="match status" value="1"/>
</dbReference>
<dbReference type="Gene3D" id="2.60.40.1180">
    <property type="entry name" value="Golgi alpha-mannosidase II"/>
    <property type="match status" value="1"/>
</dbReference>
<proteinExistence type="inferred from homology"/>
<dbReference type="InterPro" id="IPR004193">
    <property type="entry name" value="Glyco_hydro_13_N"/>
</dbReference>
<dbReference type="Pfam" id="PF00128">
    <property type="entry name" value="Alpha-amylase"/>
    <property type="match status" value="1"/>
</dbReference>
<dbReference type="InterPro" id="IPR013783">
    <property type="entry name" value="Ig-like_fold"/>
</dbReference>
<evidence type="ECO:0000313" key="7">
    <source>
        <dbReference type="Proteomes" id="UP000239772"/>
    </source>
</evidence>
<evidence type="ECO:0000256" key="2">
    <source>
        <dbReference type="ARBA" id="ARBA00022801"/>
    </source>
</evidence>
<keyword evidence="7" id="KW-1185">Reference proteome</keyword>
<dbReference type="RefSeq" id="WP_106340585.1">
    <property type="nucleotide sequence ID" value="NZ_PVZS01000049.1"/>
</dbReference>
<feature type="domain" description="Glycosyl hydrolase family 13 catalytic" evidence="5">
    <location>
        <begin position="170"/>
        <end position="576"/>
    </location>
</feature>
<dbReference type="Proteomes" id="UP000239772">
    <property type="component" value="Unassembled WGS sequence"/>
</dbReference>
<dbReference type="GO" id="GO:0004135">
    <property type="term" value="F:amylo-alpha-1,6-glucosidase activity"/>
    <property type="evidence" value="ECO:0007669"/>
    <property type="project" value="InterPro"/>
</dbReference>
<dbReference type="AlphaFoldDB" id="A0A2T1HLM7"/>
<dbReference type="OrthoDB" id="3236218at2"/>
<protein>
    <submittedName>
        <fullName evidence="6">Glycogen debranching enzyme GlgX</fullName>
    </submittedName>
</protein>
<dbReference type="SMART" id="SM00642">
    <property type="entry name" value="Aamy"/>
    <property type="match status" value="1"/>
</dbReference>
<organism evidence="6 7">
    <name type="scientific">Alsobacter soli</name>
    <dbReference type="NCBI Taxonomy" id="2109933"/>
    <lineage>
        <taxon>Bacteria</taxon>
        <taxon>Pseudomonadati</taxon>
        <taxon>Pseudomonadota</taxon>
        <taxon>Alphaproteobacteria</taxon>
        <taxon>Hyphomicrobiales</taxon>
        <taxon>Alsobacteraceae</taxon>
        <taxon>Alsobacter</taxon>
    </lineage>
</organism>
<dbReference type="InterPro" id="IPR011837">
    <property type="entry name" value="Glycogen_debranch_GlgX"/>
</dbReference>
<gene>
    <name evidence="6" type="primary">glgX</name>
    <name evidence="6" type="ORF">SLNSH_23440</name>
</gene>
<dbReference type="InterPro" id="IPR017853">
    <property type="entry name" value="GH"/>
</dbReference>
<accession>A0A2T1HLM7</accession>
<feature type="region of interest" description="Disordered" evidence="4">
    <location>
        <begin position="476"/>
        <end position="499"/>
    </location>
</feature>
<sequence>MHEKIRNPPSVSVRVERGEPLPLGLHDCRGGMNLSVFSRHATRIALLLFDSIGARSPLMTLELGPPHHRTGDLWHVRLSGDLDGMLYVLQAEGPESPGLRFEPDRCLLDPYAAAVAGEAWSPLSPPLPGARNRARRGVIADHSFDWQDDLRPGHPWSRTIIYETHVRGLTIHVSAAAAHPGQFLGVVEKIPYLKRLGVTAVELMPVQAFDPYTRRKHDPVTGSPMPDYWGYDPVALFAPMPGYSSGLSAHAALTEFKTMVRELHRAGVEVILDVVFNHTAEGGDTGETYSFRGLDNPIYYILSPDRSRYVDFTGCGNTLNCNHPVVRGMIVDCLRHWVVEMHVDGFRFDLASILGRDAEGKVLSNPPLLEQIAEDPLLRDVKLIAEAWDSAGAFQVGRFPGTRWAEWNCHYRDEVRRFWRGDPGMTGRFATRLCGSADLYQQGGSGSPVKSINFVTCHDGFTLNDLVSYATKHNEPNGEGNLDGVNHNHSDNNGWEGPAEDAGTEAMRLRQIKNILTSLFVSRGVPMLLGGDEFRRTQGGNNNAYCQDNETSWYDWRLADQHQELVAFVSDLIALRKAHPVLSADRFYEPEEIEWFGPNGGPADWDGPNNQLGCVINAHGTGALCLLFNASAAPCRFVVPIRAESWRVAVDTAASAPRSAVVPGGEMVLVPRCTRILVAMLDAEAKPA</sequence>
<reference evidence="7" key="1">
    <citation type="submission" date="2018-03" db="EMBL/GenBank/DDBJ databases">
        <authorList>
            <person name="Sun L."/>
            <person name="Liu H."/>
            <person name="Chen W."/>
            <person name="Huang K."/>
            <person name="Liu W."/>
            <person name="Gao X."/>
        </authorList>
    </citation>
    <scope>NUCLEOTIDE SEQUENCE [LARGE SCALE GENOMIC DNA]</scope>
    <source>
        <strain evidence="7">SH9</strain>
    </source>
</reference>
<evidence type="ECO:0000259" key="5">
    <source>
        <dbReference type="SMART" id="SM00642"/>
    </source>
</evidence>
<comment type="caution">
    <text evidence="6">The sequence shown here is derived from an EMBL/GenBank/DDBJ whole genome shotgun (WGS) entry which is preliminary data.</text>
</comment>
<dbReference type="CDD" id="cd11326">
    <property type="entry name" value="AmyAc_Glg_debranch"/>
    <property type="match status" value="1"/>
</dbReference>
<dbReference type="PANTHER" id="PTHR43002">
    <property type="entry name" value="GLYCOGEN DEBRANCHING ENZYME"/>
    <property type="match status" value="1"/>
</dbReference>
<evidence type="ECO:0000256" key="4">
    <source>
        <dbReference type="SAM" id="MobiDB-lite"/>
    </source>
</evidence>
<dbReference type="InterPro" id="IPR044505">
    <property type="entry name" value="GlgX_Isoamylase_N_E_set"/>
</dbReference>
<name>A0A2T1HLM7_9HYPH</name>
<dbReference type="InterPro" id="IPR013780">
    <property type="entry name" value="Glyco_hydro_b"/>
</dbReference>
<dbReference type="Gene3D" id="2.60.40.10">
    <property type="entry name" value="Immunoglobulins"/>
    <property type="match status" value="1"/>
</dbReference>
<dbReference type="NCBIfam" id="TIGR02100">
    <property type="entry name" value="glgX_debranch"/>
    <property type="match status" value="1"/>
</dbReference>
<evidence type="ECO:0000256" key="3">
    <source>
        <dbReference type="ARBA" id="ARBA00023295"/>
    </source>
</evidence>
<dbReference type="SUPFAM" id="SSF51011">
    <property type="entry name" value="Glycosyl hydrolase domain"/>
    <property type="match status" value="1"/>
</dbReference>
<comment type="similarity">
    <text evidence="1">Belongs to the glycosyl hydrolase 13 family.</text>
</comment>
<dbReference type="InterPro" id="IPR014756">
    <property type="entry name" value="Ig_E-set"/>
</dbReference>
<evidence type="ECO:0000313" key="6">
    <source>
        <dbReference type="EMBL" id="PSC02553.1"/>
    </source>
</evidence>
<dbReference type="InterPro" id="IPR006047">
    <property type="entry name" value="GH13_cat_dom"/>
</dbReference>
<keyword evidence="2" id="KW-0378">Hydrolase</keyword>
<dbReference type="SUPFAM" id="SSF51445">
    <property type="entry name" value="(Trans)glycosidases"/>
    <property type="match status" value="1"/>
</dbReference>
<dbReference type="CDD" id="cd02856">
    <property type="entry name" value="E_set_GDE_Isoamylase_N"/>
    <property type="match status" value="1"/>
</dbReference>
<dbReference type="Gene3D" id="3.20.20.80">
    <property type="entry name" value="Glycosidases"/>
    <property type="match status" value="1"/>
</dbReference>
<evidence type="ECO:0000256" key="1">
    <source>
        <dbReference type="ARBA" id="ARBA00008061"/>
    </source>
</evidence>